<gene>
    <name evidence="1" type="ORF">DSO57_1012203</name>
</gene>
<proteinExistence type="predicted"/>
<keyword evidence="2" id="KW-1185">Reference proteome</keyword>
<protein>
    <submittedName>
        <fullName evidence="1">Uncharacterized protein</fullName>
    </submittedName>
</protein>
<accession>A0ACC2UGV8</accession>
<dbReference type="Proteomes" id="UP001165960">
    <property type="component" value="Unassembled WGS sequence"/>
</dbReference>
<organism evidence="1 2">
    <name type="scientific">Entomophthora muscae</name>
    <dbReference type="NCBI Taxonomy" id="34485"/>
    <lineage>
        <taxon>Eukaryota</taxon>
        <taxon>Fungi</taxon>
        <taxon>Fungi incertae sedis</taxon>
        <taxon>Zoopagomycota</taxon>
        <taxon>Entomophthoromycotina</taxon>
        <taxon>Entomophthoromycetes</taxon>
        <taxon>Entomophthorales</taxon>
        <taxon>Entomophthoraceae</taxon>
        <taxon>Entomophthora</taxon>
    </lineage>
</organism>
<dbReference type="EMBL" id="QTSX02000753">
    <property type="protein sequence ID" value="KAJ9085622.1"/>
    <property type="molecule type" value="Genomic_DNA"/>
</dbReference>
<sequence>MLVVDLMAWCSTIGRFPVMSPIPPRRPFDKTISATKAACDGVRSRGKSLDPWHCVPRGFNMVNIKGIEFFKERIKMSIFNFIISVTLIAAIPLFNARQGESLIDLDTNFGREYNSDGRAASQRGGFFGQEIDISPIADIRI</sequence>
<comment type="caution">
    <text evidence="1">The sequence shown here is derived from an EMBL/GenBank/DDBJ whole genome shotgun (WGS) entry which is preliminary data.</text>
</comment>
<evidence type="ECO:0000313" key="2">
    <source>
        <dbReference type="Proteomes" id="UP001165960"/>
    </source>
</evidence>
<name>A0ACC2UGV8_9FUNG</name>
<reference evidence="1" key="1">
    <citation type="submission" date="2022-04" db="EMBL/GenBank/DDBJ databases">
        <title>Genome of the entomopathogenic fungus Entomophthora muscae.</title>
        <authorList>
            <person name="Elya C."/>
            <person name="Lovett B.R."/>
            <person name="Lee E."/>
            <person name="Macias A.M."/>
            <person name="Hajek A.E."/>
            <person name="De Bivort B.L."/>
            <person name="Kasson M.T."/>
            <person name="De Fine Licht H.H."/>
            <person name="Stajich J.E."/>
        </authorList>
    </citation>
    <scope>NUCLEOTIDE SEQUENCE</scope>
    <source>
        <strain evidence="1">Berkeley</strain>
    </source>
</reference>
<evidence type="ECO:0000313" key="1">
    <source>
        <dbReference type="EMBL" id="KAJ9085622.1"/>
    </source>
</evidence>